<feature type="compositionally biased region" description="Polar residues" evidence="6">
    <location>
        <begin position="77"/>
        <end position="87"/>
    </location>
</feature>
<evidence type="ECO:0000256" key="5">
    <source>
        <dbReference type="ARBA" id="ARBA00023306"/>
    </source>
</evidence>
<reference evidence="8 9" key="1">
    <citation type="submission" date="2015-05" db="EMBL/GenBank/DDBJ databases">
        <title>Distinctive expansion of gene families associated with plant cell wall degradation and secondary metabolism in the genomes of grapevine trunk pathogens.</title>
        <authorList>
            <person name="Lawrence D.P."/>
            <person name="Travadon R."/>
            <person name="Rolshausen P.E."/>
            <person name="Baumgartner K."/>
        </authorList>
    </citation>
    <scope>NUCLEOTIDE SEQUENCE [LARGE SCALE GENOMIC DNA]</scope>
    <source>
        <strain evidence="8">UCRPC4</strain>
    </source>
</reference>
<dbReference type="InterPro" id="IPR004939">
    <property type="entry name" value="APC_su10/DOC_dom"/>
</dbReference>
<comment type="caution">
    <text evidence="8">The sequence shown here is derived from an EMBL/GenBank/DDBJ whole genome shotgun (WGS) entry which is preliminary data.</text>
</comment>
<protein>
    <submittedName>
        <fullName evidence="8">Putative anaphase promoting complex subunit 10</fullName>
    </submittedName>
</protein>
<dbReference type="Gene3D" id="2.60.120.260">
    <property type="entry name" value="Galactose-binding domain-like"/>
    <property type="match status" value="1"/>
</dbReference>
<sequence>MRIYLDFESDESYTPTKIRFAAGMGEGGLVEFGGWDAPSEEAGGMESVRGWVDVDLKGVGGRERRKGDETLGAWGISESNSYGTGVNTDDDEEDDGPGDVLKCMVVQVRVCENHQNGKDTHVRGFQVFARDDGFGGTGAGGGHRMITAKKSKKKRGPSNGELGEYEAEQKIVGFEEADWLGDPEIR</sequence>
<dbReference type="GO" id="GO:0051301">
    <property type="term" value="P:cell division"/>
    <property type="evidence" value="ECO:0007669"/>
    <property type="project" value="UniProtKB-KW"/>
</dbReference>
<feature type="region of interest" description="Disordered" evidence="6">
    <location>
        <begin position="139"/>
        <end position="162"/>
    </location>
</feature>
<evidence type="ECO:0000256" key="6">
    <source>
        <dbReference type="SAM" id="MobiDB-lite"/>
    </source>
</evidence>
<evidence type="ECO:0000313" key="9">
    <source>
        <dbReference type="Proteomes" id="UP000053317"/>
    </source>
</evidence>
<dbReference type="PANTHER" id="PTHR12936:SF0">
    <property type="entry name" value="ANAPHASE-PROMOTING COMPLEX SUBUNIT 10"/>
    <property type="match status" value="1"/>
</dbReference>
<reference evidence="8 9" key="2">
    <citation type="submission" date="2015-05" db="EMBL/GenBank/DDBJ databases">
        <authorList>
            <person name="Morales-Cruz A."/>
            <person name="Amrine K.C."/>
            <person name="Cantu D."/>
        </authorList>
    </citation>
    <scope>NUCLEOTIDE SEQUENCE [LARGE SCALE GENOMIC DNA]</scope>
    <source>
        <strain evidence="8">UCRPC4</strain>
    </source>
</reference>
<dbReference type="PROSITE" id="PS51284">
    <property type="entry name" value="DOC"/>
    <property type="match status" value="1"/>
</dbReference>
<dbReference type="SMART" id="SM01337">
    <property type="entry name" value="APC10"/>
    <property type="match status" value="1"/>
</dbReference>
<evidence type="ECO:0000256" key="3">
    <source>
        <dbReference type="ARBA" id="ARBA00022776"/>
    </source>
</evidence>
<dbReference type="InterPro" id="IPR016901">
    <property type="entry name" value="APC10/Doc1"/>
</dbReference>
<comment type="similarity">
    <text evidence="1">Belongs to the APC10 family.</text>
</comment>
<keyword evidence="4" id="KW-0833">Ubl conjugation pathway</keyword>
<keyword evidence="5" id="KW-0131">Cell cycle</keyword>
<dbReference type="AlphaFoldDB" id="A0A0G2F017"/>
<evidence type="ECO:0000313" key="8">
    <source>
        <dbReference type="EMBL" id="KKY27729.1"/>
    </source>
</evidence>
<keyword evidence="2" id="KW-0132">Cell division</keyword>
<feature type="domain" description="DOC" evidence="7">
    <location>
        <begin position="1"/>
        <end position="154"/>
    </location>
</feature>
<dbReference type="GO" id="GO:0005680">
    <property type="term" value="C:anaphase-promoting complex"/>
    <property type="evidence" value="ECO:0007669"/>
    <property type="project" value="InterPro"/>
</dbReference>
<evidence type="ECO:0000256" key="4">
    <source>
        <dbReference type="ARBA" id="ARBA00022786"/>
    </source>
</evidence>
<feature type="region of interest" description="Disordered" evidence="6">
    <location>
        <begin position="75"/>
        <end position="95"/>
    </location>
</feature>
<dbReference type="InterPro" id="IPR008979">
    <property type="entry name" value="Galactose-bd-like_sf"/>
</dbReference>
<dbReference type="GO" id="GO:0070979">
    <property type="term" value="P:protein K11-linked ubiquitination"/>
    <property type="evidence" value="ECO:0007669"/>
    <property type="project" value="TreeGrafter"/>
</dbReference>
<proteinExistence type="inferred from homology"/>
<dbReference type="PANTHER" id="PTHR12936">
    <property type="entry name" value="ANAPHASE-PROMOTING COMPLEX 10"/>
    <property type="match status" value="1"/>
</dbReference>
<gene>
    <name evidence="8" type="ORF">UCRPC4_g00963</name>
</gene>
<organism evidence="8 9">
    <name type="scientific">Phaeomoniella chlamydospora</name>
    <name type="common">Phaeoacremonium chlamydosporum</name>
    <dbReference type="NCBI Taxonomy" id="158046"/>
    <lineage>
        <taxon>Eukaryota</taxon>
        <taxon>Fungi</taxon>
        <taxon>Dikarya</taxon>
        <taxon>Ascomycota</taxon>
        <taxon>Pezizomycotina</taxon>
        <taxon>Eurotiomycetes</taxon>
        <taxon>Chaetothyriomycetidae</taxon>
        <taxon>Phaeomoniellales</taxon>
        <taxon>Phaeomoniellaceae</taxon>
        <taxon>Phaeomoniella</taxon>
    </lineage>
</organism>
<dbReference type="EMBL" id="LCWF01000022">
    <property type="protein sequence ID" value="KKY27729.1"/>
    <property type="molecule type" value="Genomic_DNA"/>
</dbReference>
<accession>A0A0G2F017</accession>
<evidence type="ECO:0000256" key="1">
    <source>
        <dbReference type="ARBA" id="ARBA00006762"/>
    </source>
</evidence>
<evidence type="ECO:0000256" key="2">
    <source>
        <dbReference type="ARBA" id="ARBA00022618"/>
    </source>
</evidence>
<dbReference type="GO" id="GO:0031145">
    <property type="term" value="P:anaphase-promoting complex-dependent catabolic process"/>
    <property type="evidence" value="ECO:0007669"/>
    <property type="project" value="InterPro"/>
</dbReference>
<keyword evidence="3" id="KW-0498">Mitosis</keyword>
<dbReference type="OrthoDB" id="24948at2759"/>
<dbReference type="Proteomes" id="UP000053317">
    <property type="component" value="Unassembled WGS sequence"/>
</dbReference>
<feature type="compositionally biased region" description="Basic residues" evidence="6">
    <location>
        <begin position="146"/>
        <end position="156"/>
    </location>
</feature>
<name>A0A0G2F017_PHACM</name>
<evidence type="ECO:0000259" key="7">
    <source>
        <dbReference type="PROSITE" id="PS51284"/>
    </source>
</evidence>
<dbReference type="Pfam" id="PF03256">
    <property type="entry name" value="ANAPC10"/>
    <property type="match status" value="1"/>
</dbReference>
<dbReference type="SUPFAM" id="SSF49785">
    <property type="entry name" value="Galactose-binding domain-like"/>
    <property type="match status" value="1"/>
</dbReference>
<keyword evidence="9" id="KW-1185">Reference proteome</keyword>